<proteinExistence type="inferred from homology"/>
<evidence type="ECO:0000256" key="1">
    <source>
        <dbReference type="ARBA" id="ARBA00005054"/>
    </source>
</evidence>
<dbReference type="SUPFAM" id="SSF53328">
    <property type="entry name" value="Formyltransferase"/>
    <property type="match status" value="1"/>
</dbReference>
<dbReference type="PROSITE" id="PS00373">
    <property type="entry name" value="GART"/>
    <property type="match status" value="1"/>
</dbReference>
<evidence type="ECO:0000313" key="9">
    <source>
        <dbReference type="Proteomes" id="UP001168528"/>
    </source>
</evidence>
<gene>
    <name evidence="6 8" type="primary">purN</name>
    <name evidence="8" type="ORF">Q0590_19835</name>
</gene>
<dbReference type="NCBIfam" id="TIGR00639">
    <property type="entry name" value="PurN"/>
    <property type="match status" value="1"/>
</dbReference>
<dbReference type="InterPro" id="IPR036477">
    <property type="entry name" value="Formyl_transf_N_sf"/>
</dbReference>
<dbReference type="RefSeq" id="WP_302039339.1">
    <property type="nucleotide sequence ID" value="NZ_JAUKPO010000012.1"/>
</dbReference>
<dbReference type="Pfam" id="PF00551">
    <property type="entry name" value="Formyl_trans_N"/>
    <property type="match status" value="1"/>
</dbReference>
<dbReference type="InterPro" id="IPR002376">
    <property type="entry name" value="Formyl_transf_N"/>
</dbReference>
<accession>A0ABT8RBF2</accession>
<comment type="catalytic activity">
    <reaction evidence="5 6">
        <text>N(1)-(5-phospho-beta-D-ribosyl)glycinamide + (6R)-10-formyltetrahydrofolate = N(2)-formyl-N(1)-(5-phospho-beta-D-ribosyl)glycinamide + (6S)-5,6,7,8-tetrahydrofolate + H(+)</text>
        <dbReference type="Rhea" id="RHEA:15053"/>
        <dbReference type="ChEBI" id="CHEBI:15378"/>
        <dbReference type="ChEBI" id="CHEBI:57453"/>
        <dbReference type="ChEBI" id="CHEBI:143788"/>
        <dbReference type="ChEBI" id="CHEBI:147286"/>
        <dbReference type="ChEBI" id="CHEBI:195366"/>
        <dbReference type="EC" id="2.1.2.2"/>
    </reaction>
</comment>
<feature type="site" description="Raises pKa of active site His" evidence="6">
    <location>
        <position position="145"/>
    </location>
</feature>
<dbReference type="InterPro" id="IPR004607">
    <property type="entry name" value="GART"/>
</dbReference>
<dbReference type="EC" id="2.1.2.2" evidence="6"/>
<comment type="caution">
    <text evidence="6">Lacks conserved residue(s) required for the propagation of feature annotation.</text>
</comment>
<name>A0ABT8RBF2_9BACT</name>
<keyword evidence="2 6" id="KW-0808">Transferase</keyword>
<evidence type="ECO:0000259" key="7">
    <source>
        <dbReference type="Pfam" id="PF00551"/>
    </source>
</evidence>
<keyword evidence="3 6" id="KW-0658">Purine biosynthesis</keyword>
<protein>
    <recommendedName>
        <fullName evidence="6">Phosphoribosylglycinamide formyltransferase</fullName>
        <ecNumber evidence="6">2.1.2.2</ecNumber>
    </recommendedName>
    <alternativeName>
        <fullName evidence="6">5'-phosphoribosylglycinamide transformylase</fullName>
    </alternativeName>
    <alternativeName>
        <fullName evidence="6">GAR transformylase</fullName>
        <shortName evidence="6">GART</shortName>
    </alternativeName>
</protein>
<feature type="binding site" evidence="6">
    <location>
        <position position="102"/>
    </location>
    <ligand>
        <name>(6R)-10-formyltetrahydrofolate</name>
        <dbReference type="ChEBI" id="CHEBI:195366"/>
    </ligand>
</feature>
<feature type="domain" description="Formyl transferase N-terminal" evidence="7">
    <location>
        <begin position="3"/>
        <end position="180"/>
    </location>
</feature>
<comment type="caution">
    <text evidence="8">The sequence shown here is derived from an EMBL/GenBank/DDBJ whole genome shotgun (WGS) entry which is preliminary data.</text>
</comment>
<evidence type="ECO:0000256" key="4">
    <source>
        <dbReference type="ARBA" id="ARBA00038440"/>
    </source>
</evidence>
<sequence>MINIAIFASGTGSNAQKIMEYFAQHPSVRISLVLSNNSQAKVLTVAQQFNIPAITFTRSQFYETDEVIHILQKHQVTWVVLAGFLWLIPVNLIRHFPDKIVNIHPALLPKYGGKGMYGARVHQAVVEAGEVNSGITIHLVNEEYDKGKIIFQASCPVTSTDTPEEVAHKVQALEHAHFAPVIEKLISEPHL</sequence>
<feature type="binding site" evidence="6">
    <location>
        <begin position="12"/>
        <end position="14"/>
    </location>
    <ligand>
        <name>N(1)-(5-phospho-beta-D-ribosyl)glycinamide</name>
        <dbReference type="ChEBI" id="CHEBI:143788"/>
    </ligand>
</feature>
<feature type="binding site" evidence="6">
    <location>
        <position position="58"/>
    </location>
    <ligand>
        <name>(6R)-10-formyltetrahydrofolate</name>
        <dbReference type="ChEBI" id="CHEBI:195366"/>
    </ligand>
</feature>
<dbReference type="EMBL" id="JAUKPO010000012">
    <property type="protein sequence ID" value="MDO1448538.1"/>
    <property type="molecule type" value="Genomic_DNA"/>
</dbReference>
<dbReference type="PANTHER" id="PTHR43369:SF2">
    <property type="entry name" value="PHOSPHORIBOSYLGLYCINAMIDE FORMYLTRANSFERASE"/>
    <property type="match status" value="1"/>
</dbReference>
<comment type="pathway">
    <text evidence="1 6">Purine metabolism; IMP biosynthesis via de novo pathway; N(2)-formyl-N(1)-(5-phospho-D-ribosyl)glycinamide from N(1)-(5-phospho-D-ribosyl)glycinamide (10-formyl THF route): step 1/1.</text>
</comment>
<dbReference type="CDD" id="cd08645">
    <property type="entry name" value="FMT_core_GART"/>
    <property type="match status" value="1"/>
</dbReference>
<dbReference type="HAMAP" id="MF_01930">
    <property type="entry name" value="PurN"/>
    <property type="match status" value="1"/>
</dbReference>
<dbReference type="Gene3D" id="3.40.50.170">
    <property type="entry name" value="Formyl transferase, N-terminal domain"/>
    <property type="match status" value="1"/>
</dbReference>
<keyword evidence="9" id="KW-1185">Reference proteome</keyword>
<comment type="similarity">
    <text evidence="4 6">Belongs to the GART family.</text>
</comment>
<dbReference type="PANTHER" id="PTHR43369">
    <property type="entry name" value="PHOSPHORIBOSYLGLYCINAMIDE FORMYLTRANSFERASE"/>
    <property type="match status" value="1"/>
</dbReference>
<evidence type="ECO:0000256" key="3">
    <source>
        <dbReference type="ARBA" id="ARBA00022755"/>
    </source>
</evidence>
<evidence type="ECO:0000256" key="5">
    <source>
        <dbReference type="ARBA" id="ARBA00047664"/>
    </source>
</evidence>
<feature type="active site" description="Proton donor" evidence="6">
    <location>
        <position position="104"/>
    </location>
</feature>
<reference evidence="8" key="1">
    <citation type="submission" date="2023-07" db="EMBL/GenBank/DDBJ databases">
        <title>The genome sequence of Rhodocytophaga aerolata KACC 12507.</title>
        <authorList>
            <person name="Zhang X."/>
        </authorList>
    </citation>
    <scope>NUCLEOTIDE SEQUENCE</scope>
    <source>
        <strain evidence="8">KACC 12507</strain>
    </source>
</reference>
<dbReference type="GO" id="GO:0004644">
    <property type="term" value="F:phosphoribosylglycinamide formyltransferase activity"/>
    <property type="evidence" value="ECO:0007669"/>
    <property type="project" value="UniProtKB-EC"/>
</dbReference>
<comment type="function">
    <text evidence="6">Catalyzes the transfer of a formyl group from 10-formyltetrahydrofolate to 5-phospho-ribosyl-glycinamide (GAR), producing 5-phospho-ribosyl-N-formylglycinamide (FGAR) and tetrahydrofolate.</text>
</comment>
<dbReference type="Proteomes" id="UP001168528">
    <property type="component" value="Unassembled WGS sequence"/>
</dbReference>
<evidence type="ECO:0000256" key="6">
    <source>
        <dbReference type="HAMAP-Rule" id="MF_01930"/>
    </source>
</evidence>
<evidence type="ECO:0000256" key="2">
    <source>
        <dbReference type="ARBA" id="ARBA00022679"/>
    </source>
</evidence>
<evidence type="ECO:0000313" key="8">
    <source>
        <dbReference type="EMBL" id="MDO1448538.1"/>
    </source>
</evidence>
<dbReference type="InterPro" id="IPR001555">
    <property type="entry name" value="GART_AS"/>
</dbReference>
<organism evidence="8 9">
    <name type="scientific">Rhodocytophaga aerolata</name>
    <dbReference type="NCBI Taxonomy" id="455078"/>
    <lineage>
        <taxon>Bacteria</taxon>
        <taxon>Pseudomonadati</taxon>
        <taxon>Bacteroidota</taxon>
        <taxon>Cytophagia</taxon>
        <taxon>Cytophagales</taxon>
        <taxon>Rhodocytophagaceae</taxon>
        <taxon>Rhodocytophaga</taxon>
    </lineage>
</organism>